<dbReference type="Pfam" id="PF00067">
    <property type="entry name" value="p450"/>
    <property type="match status" value="1"/>
</dbReference>
<comment type="caution">
    <text evidence="10">The sequence shown here is derived from an EMBL/GenBank/DDBJ whole genome shotgun (WGS) entry which is preliminary data.</text>
</comment>
<feature type="compositionally biased region" description="Polar residues" evidence="7">
    <location>
        <begin position="1098"/>
        <end position="1111"/>
    </location>
</feature>
<keyword evidence="5 6" id="KW-0408">Iron</keyword>
<evidence type="ECO:0000256" key="7">
    <source>
        <dbReference type="SAM" id="MobiDB-lite"/>
    </source>
</evidence>
<dbReference type="InterPro" id="IPR002401">
    <property type="entry name" value="Cyt_P450_E_grp-I"/>
</dbReference>
<dbReference type="PRINTS" id="PR00463">
    <property type="entry name" value="EP450I"/>
</dbReference>
<proteinExistence type="inferred from homology"/>
<evidence type="ECO:0000256" key="4">
    <source>
        <dbReference type="ARBA" id="ARBA00022723"/>
    </source>
</evidence>
<dbReference type="PANTHER" id="PTHR24305:SF210">
    <property type="entry name" value="CYTOCHROME P450 MONOOXYGENASE ASQL-RELATED"/>
    <property type="match status" value="1"/>
</dbReference>
<keyword evidence="8" id="KW-1133">Transmembrane helix</keyword>
<keyword evidence="3 6" id="KW-0349">Heme</keyword>
<evidence type="ECO:0000259" key="9">
    <source>
        <dbReference type="Pfam" id="PF06985"/>
    </source>
</evidence>
<dbReference type="OrthoDB" id="3477286at2759"/>
<evidence type="ECO:0000256" key="6">
    <source>
        <dbReference type="PIRSR" id="PIRSR602401-1"/>
    </source>
</evidence>
<dbReference type="EMBL" id="CAJRGZ010000030">
    <property type="protein sequence ID" value="CAG5185125.1"/>
    <property type="molecule type" value="Genomic_DNA"/>
</dbReference>
<protein>
    <recommendedName>
        <fullName evidence="9">Heterokaryon incompatibility domain-containing protein</fullName>
    </recommendedName>
</protein>
<keyword evidence="4 6" id="KW-0479">Metal-binding</keyword>
<dbReference type="SUPFAM" id="SSF48264">
    <property type="entry name" value="Cytochrome P450"/>
    <property type="match status" value="1"/>
</dbReference>
<dbReference type="InterPro" id="IPR050121">
    <property type="entry name" value="Cytochrome_P450_monoxygenase"/>
</dbReference>
<sequence>MGALNLIPLVILFAVVGGLGWVGYQIFLYSNELAERGVKKMEKKNVVFTKDGAKVGVKEVSTESYTDKTQRAFVKTWNAAQEGGSPATVYAFYSVVYNLFFHPLKHIPGPFIARACGIPYAQHMRDGSMVRWVKASHDKYGDAVRLAPSEVSFISGETAWQDIYGFRTSKNKSTGHYFKDKKWFIQAANGVDSVLIADEAGHSRMRRNLSHAFSDKALRGQESIIQSYVDLLVQRIGEHAAENKDMDIMTWYNYATFDIISDLTFGEPLYCLRDSVKHNWVSITFKAIMVTCFHAARNKHFVFAYADALRSLFQDNSSPTRARLEFFQRAHNQVSKRLAKIDREKEGERADFFTHIVNNQEKEATRLTRDEMDSNAVAFLIAGSETTATTLSGATYLLLRNPSAYTKLAAEIRSQFSSTDQINIEKVNKLEYLIAVFQETLRYYPPVPTGFPRIVPAGGDHISGHYIPGGTSVYCSQHAMNHSERNYKDPELFVPERWLGEERYKDDKRSALNPFSFGPRNCLGKNLAYAEMRLILAKVIFAFDLELVEKERDWVGEQKVFTLWDKRAGEASGMSEYDRKLKNFLLGNNDEPDDRIARQGVPSHRAQYRGQDLWKRYFNHPSVKQAKRVQQATKSFSYEGLSLKENGRPIRLLRIHPQRVENFDETVVCDLYVVDLNQVKNRFEALSYCWGDSQADQIISIHRVAVDEVGRLQCGPAQDFPVRSNLHQALKHLRHTTRFVSLWVDAICIDQRDRPHATAEKNRQLSMMSEIYNSAKNVCIWLGDPDEQSSKALSFVHKISNFEQLEACLRIVDEATISHWRNLVETLKETQWFSRRWIIQEIASARSASVHCGHNVVHWDDLAVAISILEENQAMMERTFNPKPVFAQISTLSATQLVKSLTHVYRKFSTGEIAERLLDLETLVCTFQQSQARFPEDVIHSVRALAYDSPGLEDFDFSANNEKGTPDLFMAFVHRCIEKSGSRDIICRHWAPLVTDTSRERVQLPSWISDLTNAPFGLPGTSHERQNGENFVAVSPHRRWKQYNASGNWKPEQDERLSQKVPQTRVPITQDRWSTGNVPMPSISAKVNGVRTREDHSSQSSPTARFQSRPNVSMPDELSLRNAIQEPRPKSTDSLSFTSTNEETPPDPVSPIKGHRRSITAPSNWDPILSAFTKPNGLRTIRELADPSRSPNRQASRSLQGLYIQEGKEQVHHTGHAGYLSVPGFVLGTVEKRSDIMREGVIPGDWIAELREDKRNVVPDRLWRTLVADRTENGNNLPEWYKRACLHCLEDSRFVNSQGDLNTNRSLSDTPLDTMTSKYLKRAKSVVWRRRFMRLRLDLAYGNDRVYGLAPEKCKKDDIVCIIGGCSVPVVLRKVEDLEMCASTESANIFTLIGEATQCHTNSCRLRLQGLIVGAANYTVSAEATVDLAAEGIDCLDRSSTGWS</sequence>
<dbReference type="GO" id="GO:0004497">
    <property type="term" value="F:monooxygenase activity"/>
    <property type="evidence" value="ECO:0007669"/>
    <property type="project" value="InterPro"/>
</dbReference>
<dbReference type="CDD" id="cd11058">
    <property type="entry name" value="CYP60B-like"/>
    <property type="match status" value="1"/>
</dbReference>
<dbReference type="GO" id="GO:0020037">
    <property type="term" value="F:heme binding"/>
    <property type="evidence" value="ECO:0007669"/>
    <property type="project" value="InterPro"/>
</dbReference>
<evidence type="ECO:0000256" key="2">
    <source>
        <dbReference type="ARBA" id="ARBA00010617"/>
    </source>
</evidence>
<evidence type="ECO:0000256" key="1">
    <source>
        <dbReference type="ARBA" id="ARBA00001971"/>
    </source>
</evidence>
<keyword evidence="8" id="KW-0472">Membrane</keyword>
<evidence type="ECO:0000256" key="8">
    <source>
        <dbReference type="SAM" id="Phobius"/>
    </source>
</evidence>
<reference evidence="10" key="1">
    <citation type="submission" date="2021-05" db="EMBL/GenBank/DDBJ databases">
        <authorList>
            <person name="Stam R."/>
        </authorList>
    </citation>
    <scope>NUCLEOTIDE SEQUENCE</scope>
    <source>
        <strain evidence="10">CS162</strain>
    </source>
</reference>
<feature type="binding site" description="axial binding residue" evidence="6">
    <location>
        <position position="522"/>
    </location>
    <ligand>
        <name>heme</name>
        <dbReference type="ChEBI" id="CHEBI:30413"/>
    </ligand>
    <ligandPart>
        <name>Fe</name>
        <dbReference type="ChEBI" id="CHEBI:18248"/>
    </ligandPart>
</feature>
<dbReference type="Gene3D" id="1.10.630.10">
    <property type="entry name" value="Cytochrome P450"/>
    <property type="match status" value="1"/>
</dbReference>
<dbReference type="PANTHER" id="PTHR24305">
    <property type="entry name" value="CYTOCHROME P450"/>
    <property type="match status" value="1"/>
</dbReference>
<comment type="cofactor">
    <cofactor evidence="1 6">
        <name>heme</name>
        <dbReference type="ChEBI" id="CHEBI:30413"/>
    </cofactor>
</comment>
<feature type="transmembrane region" description="Helical" evidence="8">
    <location>
        <begin position="6"/>
        <end position="29"/>
    </location>
</feature>
<dbReference type="Proteomes" id="UP000676310">
    <property type="component" value="Unassembled WGS sequence"/>
</dbReference>
<dbReference type="RefSeq" id="XP_043174805.1">
    <property type="nucleotide sequence ID" value="XM_043318870.1"/>
</dbReference>
<feature type="domain" description="Heterokaryon incompatibility" evidence="9">
    <location>
        <begin position="683"/>
        <end position="841"/>
    </location>
</feature>
<evidence type="ECO:0000256" key="5">
    <source>
        <dbReference type="ARBA" id="ARBA00023004"/>
    </source>
</evidence>
<keyword evidence="11" id="KW-1185">Reference proteome</keyword>
<dbReference type="GeneID" id="67011477"/>
<feature type="compositionally biased region" description="Polar residues" evidence="7">
    <location>
        <begin position="1132"/>
        <end position="1143"/>
    </location>
</feature>
<dbReference type="InterPro" id="IPR001128">
    <property type="entry name" value="Cyt_P450"/>
</dbReference>
<dbReference type="InterPro" id="IPR010730">
    <property type="entry name" value="HET"/>
</dbReference>
<evidence type="ECO:0000313" key="11">
    <source>
        <dbReference type="Proteomes" id="UP000676310"/>
    </source>
</evidence>
<organism evidence="10 11">
    <name type="scientific">Alternaria atra</name>
    <dbReference type="NCBI Taxonomy" id="119953"/>
    <lineage>
        <taxon>Eukaryota</taxon>
        <taxon>Fungi</taxon>
        <taxon>Dikarya</taxon>
        <taxon>Ascomycota</taxon>
        <taxon>Pezizomycotina</taxon>
        <taxon>Dothideomycetes</taxon>
        <taxon>Pleosporomycetidae</taxon>
        <taxon>Pleosporales</taxon>
        <taxon>Pleosporineae</taxon>
        <taxon>Pleosporaceae</taxon>
        <taxon>Alternaria</taxon>
        <taxon>Alternaria sect. Ulocladioides</taxon>
    </lineage>
</organism>
<dbReference type="PROSITE" id="PS00086">
    <property type="entry name" value="CYTOCHROME_P450"/>
    <property type="match status" value="1"/>
</dbReference>
<dbReference type="InterPro" id="IPR017972">
    <property type="entry name" value="Cyt_P450_CS"/>
</dbReference>
<dbReference type="InterPro" id="IPR036396">
    <property type="entry name" value="Cyt_P450_sf"/>
</dbReference>
<evidence type="ECO:0000313" key="10">
    <source>
        <dbReference type="EMBL" id="CAG5185125.1"/>
    </source>
</evidence>
<gene>
    <name evidence="10" type="ORF">ALTATR162_LOCUS11228</name>
</gene>
<accession>A0A8J2N5E1</accession>
<feature type="region of interest" description="Disordered" evidence="7">
    <location>
        <begin position="1070"/>
        <end position="1161"/>
    </location>
</feature>
<name>A0A8J2N5E1_9PLEO</name>
<dbReference type="Pfam" id="PF06985">
    <property type="entry name" value="HET"/>
    <property type="match status" value="1"/>
</dbReference>
<dbReference type="GO" id="GO:0016705">
    <property type="term" value="F:oxidoreductase activity, acting on paired donors, with incorporation or reduction of molecular oxygen"/>
    <property type="evidence" value="ECO:0007669"/>
    <property type="project" value="InterPro"/>
</dbReference>
<comment type="similarity">
    <text evidence="2">Belongs to the cytochrome P450 family.</text>
</comment>
<dbReference type="PRINTS" id="PR00385">
    <property type="entry name" value="P450"/>
</dbReference>
<keyword evidence="8" id="KW-0812">Transmembrane</keyword>
<dbReference type="GO" id="GO:0005506">
    <property type="term" value="F:iron ion binding"/>
    <property type="evidence" value="ECO:0007669"/>
    <property type="project" value="InterPro"/>
</dbReference>
<evidence type="ECO:0000256" key="3">
    <source>
        <dbReference type="ARBA" id="ARBA00022617"/>
    </source>
</evidence>